<name>A0A5U8XJM8_SALMU</name>
<organism evidence="1">
    <name type="scientific">Salmonella muenchen</name>
    <dbReference type="NCBI Taxonomy" id="596"/>
    <lineage>
        <taxon>Bacteria</taxon>
        <taxon>Pseudomonadati</taxon>
        <taxon>Pseudomonadota</taxon>
        <taxon>Gammaproteobacteria</taxon>
        <taxon>Enterobacterales</taxon>
        <taxon>Enterobacteriaceae</taxon>
        <taxon>Salmonella</taxon>
    </lineage>
</organism>
<comment type="caution">
    <text evidence="1">The sequence shown here is derived from an EMBL/GenBank/DDBJ whole genome shotgun (WGS) entry which is preliminary data.</text>
</comment>
<dbReference type="AlphaFoldDB" id="A0A5U8XJM8"/>
<accession>A0A5U8XJM8</accession>
<proteinExistence type="predicted"/>
<sequence length="173" mass="20066">MRTREQEQMTVDMLNCALFFTFKSVEAIPGFTPEELLAKYINPEQLFEFLNKNGEARPVRHAVVRTIRQNVFDPHSPLIHVPDVIVKRPPDIELAYMAYNDAFRSFRDKVELMIRRVLGDKFNRYAIVELTALADANEIVRALNLKIHGDIRHKYYMEQFPDGRFDSGKGGGH</sequence>
<protein>
    <submittedName>
        <fullName evidence="1">Uncharacterized protein</fullName>
    </submittedName>
</protein>
<gene>
    <name evidence="1" type="ORF">DTU56_08595</name>
</gene>
<reference evidence="1" key="1">
    <citation type="submission" date="2018-07" db="EMBL/GenBank/DDBJ databases">
        <authorList>
            <person name="Ashton P.M."/>
            <person name="Dallman T."/>
            <person name="Nair S."/>
            <person name="De Pinna E."/>
            <person name="Peters T."/>
            <person name="Grant K."/>
        </authorList>
    </citation>
    <scope>NUCLEOTIDE SEQUENCE</scope>
    <source>
        <strain evidence="1">142535</strain>
    </source>
</reference>
<dbReference type="EMBL" id="AAGUDP010000006">
    <property type="protein sequence ID" value="EBS0563172.1"/>
    <property type="molecule type" value="Genomic_DNA"/>
</dbReference>
<evidence type="ECO:0000313" key="1">
    <source>
        <dbReference type="EMBL" id="EBS0563172.1"/>
    </source>
</evidence>